<evidence type="ECO:0000256" key="1">
    <source>
        <dbReference type="ARBA" id="ARBA00006739"/>
    </source>
</evidence>
<evidence type="ECO:0000256" key="4">
    <source>
        <dbReference type="SAM" id="Phobius"/>
    </source>
</evidence>
<feature type="transmembrane region" description="Helical" evidence="4">
    <location>
        <begin position="12"/>
        <end position="35"/>
    </location>
</feature>
<evidence type="ECO:0000313" key="6">
    <source>
        <dbReference type="Proteomes" id="UP000004095"/>
    </source>
</evidence>
<dbReference type="Gene3D" id="3.90.550.10">
    <property type="entry name" value="Spore Coat Polysaccharide Biosynthesis Protein SpsA, Chain A"/>
    <property type="match status" value="1"/>
</dbReference>
<sequence length="396" mass="45874">MDYCDTNTTNHFIQVTYLLFSLLLIVTLGQLFFLLRFFARLARHPLLALPQKELSLFQLSLPQVSVVICAHNELPRLKKFLPGILAQQHPEFEVIIVNDRSTDASAAWLEAQMSIHSSLCVVTIDQTPEGWNAKKHALVQGVKTARYDVILLTDADCAVNSPHWIQHMCQPLLDPHIEIVLGFSPYFKHKGVLNWFIQYETFFTAIQYLSFALLGKAYMGVGRNLAYRRKLFANGEILERFKGITGGDDDLFINQVANAHNTSVCMHPEAHILSVPKTTWTDWYRQKLRHLSVGKLYQAKYQYLLGFLLFTQTLFWFLSILGTIFELYNSNEPIFEGIIFLFSLRMLVLLSIYNVIIRKLRIDVNVWWIPTLDFLYIFYIFIIGSLAISRKRIKWT</sequence>
<dbReference type="RefSeq" id="WP_002704043.1">
    <property type="nucleotide sequence ID" value="NZ_AAWS01000060.1"/>
</dbReference>
<reference evidence="5 6" key="1">
    <citation type="submission" date="2007-01" db="EMBL/GenBank/DDBJ databases">
        <authorList>
            <person name="Haygood M."/>
            <person name="Podell S."/>
            <person name="Anderson C."/>
            <person name="Hopkinson B."/>
            <person name="Roe K."/>
            <person name="Barbeau K."/>
            <person name="Gaasterland T."/>
            <person name="Ferriera S."/>
            <person name="Johnson J."/>
            <person name="Kravitz S."/>
            <person name="Beeson K."/>
            <person name="Sutton G."/>
            <person name="Rogers Y.-H."/>
            <person name="Friedman R."/>
            <person name="Frazier M."/>
            <person name="Venter J.C."/>
        </authorList>
    </citation>
    <scope>NUCLEOTIDE SEQUENCE [LARGE SCALE GENOMIC DNA]</scope>
    <source>
        <strain evidence="5 6">ATCC 23134</strain>
    </source>
</reference>
<organism evidence="5 6">
    <name type="scientific">Microscilla marina ATCC 23134</name>
    <dbReference type="NCBI Taxonomy" id="313606"/>
    <lineage>
        <taxon>Bacteria</taxon>
        <taxon>Pseudomonadati</taxon>
        <taxon>Bacteroidota</taxon>
        <taxon>Cytophagia</taxon>
        <taxon>Cytophagales</taxon>
        <taxon>Microscillaceae</taxon>
        <taxon>Microscilla</taxon>
    </lineage>
</organism>
<dbReference type="OrthoDB" id="9800276at2"/>
<evidence type="ECO:0000256" key="3">
    <source>
        <dbReference type="ARBA" id="ARBA00022679"/>
    </source>
</evidence>
<keyword evidence="6" id="KW-1185">Reference proteome</keyword>
<protein>
    <submittedName>
        <fullName evidence="5">Putative transmembrane glycosyltransferase</fullName>
    </submittedName>
</protein>
<gene>
    <name evidence="5" type="ORF">M23134_06728</name>
</gene>
<dbReference type="PANTHER" id="PTHR43630">
    <property type="entry name" value="POLY-BETA-1,6-N-ACETYL-D-GLUCOSAMINE SYNTHASE"/>
    <property type="match status" value="1"/>
</dbReference>
<keyword evidence="4" id="KW-0472">Membrane</keyword>
<proteinExistence type="inferred from homology"/>
<dbReference type="Pfam" id="PF13641">
    <property type="entry name" value="Glyco_tranf_2_3"/>
    <property type="match status" value="1"/>
</dbReference>
<evidence type="ECO:0000313" key="5">
    <source>
        <dbReference type="EMBL" id="EAY24836.1"/>
    </source>
</evidence>
<keyword evidence="4" id="KW-1133">Transmembrane helix</keyword>
<dbReference type="EMBL" id="AAWS01000060">
    <property type="protein sequence ID" value="EAY24836.1"/>
    <property type="molecule type" value="Genomic_DNA"/>
</dbReference>
<feature type="transmembrane region" description="Helical" evidence="4">
    <location>
        <begin position="337"/>
        <end position="356"/>
    </location>
</feature>
<feature type="transmembrane region" description="Helical" evidence="4">
    <location>
        <begin position="368"/>
        <end position="388"/>
    </location>
</feature>
<dbReference type="eggNOG" id="COG1215">
    <property type="taxonomic scope" value="Bacteria"/>
</dbReference>
<keyword evidence="2" id="KW-0328">Glycosyltransferase</keyword>
<keyword evidence="4 5" id="KW-0812">Transmembrane</keyword>
<comment type="caution">
    <text evidence="5">The sequence shown here is derived from an EMBL/GenBank/DDBJ whole genome shotgun (WGS) entry which is preliminary data.</text>
</comment>
<dbReference type="InterPro" id="IPR029044">
    <property type="entry name" value="Nucleotide-diphossugar_trans"/>
</dbReference>
<dbReference type="Proteomes" id="UP000004095">
    <property type="component" value="Unassembled WGS sequence"/>
</dbReference>
<name>A1ZXQ8_MICM2</name>
<dbReference type="GO" id="GO:0016757">
    <property type="term" value="F:glycosyltransferase activity"/>
    <property type="evidence" value="ECO:0007669"/>
    <property type="project" value="UniProtKB-KW"/>
</dbReference>
<comment type="similarity">
    <text evidence="1">Belongs to the glycosyltransferase 2 family.</text>
</comment>
<feature type="transmembrane region" description="Helical" evidence="4">
    <location>
        <begin position="303"/>
        <end position="325"/>
    </location>
</feature>
<dbReference type="PANTHER" id="PTHR43630:SF1">
    <property type="entry name" value="POLY-BETA-1,6-N-ACETYL-D-GLUCOSAMINE SYNTHASE"/>
    <property type="match status" value="1"/>
</dbReference>
<dbReference type="AlphaFoldDB" id="A1ZXQ8"/>
<evidence type="ECO:0000256" key="2">
    <source>
        <dbReference type="ARBA" id="ARBA00022676"/>
    </source>
</evidence>
<keyword evidence="3 5" id="KW-0808">Transferase</keyword>
<accession>A1ZXQ8</accession>
<dbReference type="SUPFAM" id="SSF53448">
    <property type="entry name" value="Nucleotide-diphospho-sugar transferases"/>
    <property type="match status" value="1"/>
</dbReference>